<comment type="similarity">
    <text evidence="2 6">Belongs to the tetraspanin (TM4SF) family.</text>
</comment>
<evidence type="ECO:0000256" key="6">
    <source>
        <dbReference type="RuleBase" id="RU361218"/>
    </source>
</evidence>
<dbReference type="PANTHER" id="PTHR19282">
    <property type="entry name" value="TETRASPANIN"/>
    <property type="match status" value="1"/>
</dbReference>
<feature type="transmembrane region" description="Helical" evidence="6">
    <location>
        <begin position="49"/>
        <end position="73"/>
    </location>
</feature>
<feature type="transmembrane region" description="Helical" evidence="6">
    <location>
        <begin position="85"/>
        <end position="108"/>
    </location>
</feature>
<evidence type="ECO:0000256" key="3">
    <source>
        <dbReference type="ARBA" id="ARBA00022692"/>
    </source>
</evidence>
<dbReference type="PROSITE" id="PS00421">
    <property type="entry name" value="TM4_1"/>
    <property type="match status" value="1"/>
</dbReference>
<dbReference type="InterPro" id="IPR018503">
    <property type="entry name" value="Tetraspanin_CS"/>
</dbReference>
<evidence type="ECO:0000256" key="1">
    <source>
        <dbReference type="ARBA" id="ARBA00004141"/>
    </source>
</evidence>
<dbReference type="CDD" id="cd03127">
    <property type="entry name" value="tetraspanin_LEL"/>
    <property type="match status" value="1"/>
</dbReference>
<evidence type="ECO:0000256" key="2">
    <source>
        <dbReference type="ARBA" id="ARBA00006840"/>
    </source>
</evidence>
<dbReference type="RefSeq" id="XP_013786267.1">
    <property type="nucleotide sequence ID" value="XM_013930813.2"/>
</dbReference>
<evidence type="ECO:0000313" key="8">
    <source>
        <dbReference type="RefSeq" id="XP_013786267.1"/>
    </source>
</evidence>
<accession>A0ABM1BPP3</accession>
<keyword evidence="4 6" id="KW-1133">Transmembrane helix</keyword>
<feature type="transmembrane region" description="Helical" evidence="6">
    <location>
        <begin position="233"/>
        <end position="259"/>
    </location>
</feature>
<dbReference type="PIRSF" id="PIRSF002419">
    <property type="entry name" value="Tetraspanin"/>
    <property type="match status" value="1"/>
</dbReference>
<dbReference type="PRINTS" id="PR00259">
    <property type="entry name" value="TMFOUR"/>
</dbReference>
<dbReference type="InterPro" id="IPR018499">
    <property type="entry name" value="Tetraspanin/Peripherin"/>
</dbReference>
<proteinExistence type="inferred from homology"/>
<organism evidence="7 8">
    <name type="scientific">Limulus polyphemus</name>
    <name type="common">Atlantic horseshoe crab</name>
    <dbReference type="NCBI Taxonomy" id="6850"/>
    <lineage>
        <taxon>Eukaryota</taxon>
        <taxon>Metazoa</taxon>
        <taxon>Ecdysozoa</taxon>
        <taxon>Arthropoda</taxon>
        <taxon>Chelicerata</taxon>
        <taxon>Merostomata</taxon>
        <taxon>Xiphosura</taxon>
        <taxon>Limulidae</taxon>
        <taxon>Limulus</taxon>
    </lineage>
</organism>
<dbReference type="InterPro" id="IPR000301">
    <property type="entry name" value="Tetraspanin_animals"/>
</dbReference>
<dbReference type="Gene3D" id="1.10.1450.10">
    <property type="entry name" value="Tetraspanin"/>
    <property type="match status" value="1"/>
</dbReference>
<sequence length="261" mass="28667">MALNGCYNCLKYLVIVFNLLFWLAGIGVLVVAVWLYLGSHEYLTNNESTYIYFTAIYILMAAGSLMSLVGFLGCCGALRESPCMLGTFFVFLLVIFLAELTGGIWGWLHRDKINKMIDTSITRMIKEEYPDVNLSLKSVDALQHDLHCCGAKGPDDWAESGYNKKKSEKSSILSFISPDSPMYKVPSSCCSNIESENCGELQAVIGLSSANPKIHQKGCVQALQKQLEEHLTIIIGVGIGLGIIQLLGLVFSMALCCAIRN</sequence>
<name>A0ABM1BPP3_LIMPO</name>
<dbReference type="SUPFAM" id="SSF48652">
    <property type="entry name" value="Tetraspanin"/>
    <property type="match status" value="1"/>
</dbReference>
<feature type="transmembrane region" description="Helical" evidence="6">
    <location>
        <begin position="12"/>
        <end position="37"/>
    </location>
</feature>
<dbReference type="Proteomes" id="UP000694941">
    <property type="component" value="Unplaced"/>
</dbReference>
<evidence type="ECO:0000313" key="7">
    <source>
        <dbReference type="Proteomes" id="UP000694941"/>
    </source>
</evidence>
<gene>
    <name evidence="8" type="primary">LOC106470269</name>
</gene>
<keyword evidence="3 6" id="KW-0812">Transmembrane</keyword>
<protein>
    <recommendedName>
        <fullName evidence="6">Tetraspanin</fullName>
    </recommendedName>
</protein>
<evidence type="ECO:0000256" key="5">
    <source>
        <dbReference type="ARBA" id="ARBA00023136"/>
    </source>
</evidence>
<evidence type="ECO:0000256" key="4">
    <source>
        <dbReference type="ARBA" id="ARBA00022989"/>
    </source>
</evidence>
<dbReference type="InterPro" id="IPR008952">
    <property type="entry name" value="Tetraspanin_EC2_sf"/>
</dbReference>
<keyword evidence="7" id="KW-1185">Reference proteome</keyword>
<comment type="subcellular location">
    <subcellularLocation>
        <location evidence="1 6">Membrane</location>
        <topology evidence="1 6">Multi-pass membrane protein</topology>
    </subcellularLocation>
</comment>
<dbReference type="GeneID" id="106470269"/>
<dbReference type="Pfam" id="PF00335">
    <property type="entry name" value="Tetraspanin"/>
    <property type="match status" value="1"/>
</dbReference>
<reference evidence="8" key="1">
    <citation type="submission" date="2025-08" db="UniProtKB">
        <authorList>
            <consortium name="RefSeq"/>
        </authorList>
    </citation>
    <scope>IDENTIFICATION</scope>
    <source>
        <tissue evidence="8">Muscle</tissue>
    </source>
</reference>
<keyword evidence="5 6" id="KW-0472">Membrane</keyword>
<dbReference type="PANTHER" id="PTHR19282:SF551">
    <property type="entry name" value="RE08073P-RELATED"/>
    <property type="match status" value="1"/>
</dbReference>